<dbReference type="PANTHER" id="PTHR36512">
    <property type="entry name" value="D-AMINOPEPTIDASE"/>
    <property type="match status" value="1"/>
</dbReference>
<feature type="region of interest" description="Disordered" evidence="2">
    <location>
        <begin position="341"/>
        <end position="381"/>
    </location>
</feature>
<sequence length="381" mass="38336">MNQASRRARDLGIVVGTLPTGRHNAITDVPGVRVGHTTLDDGADVHTGVTAVVPAELGPGRWTLPAAVHCGNGYGKLVGSTQVDELGVLESPIVLTATLSVFRVADALLGHLMDRRPDGVSFNPLVGETNDGHLSDIRRRPVAAAHVLAALAGASADPPAEGCVGAGTGTTALGYKAGIGTSSRTVRVAARPATVGVLVQSNFGGVLTVLGVPMPVEELVPEADRATPPGNSCMIVVATDLPLDARQLGRVARRAVFAMGRVGASYSHGSGDYAIAFSTAPADEPPIRDADIDPVFAAVLDAVEEALLNSLLTAVTTTGVGGRTSHAVPHDALVRRLSAVGRLTGDGPPGDGPPGDGPPGGGSPGPADPPVDGRSGHPATG</sequence>
<keyword evidence="4" id="KW-1185">Reference proteome</keyword>
<dbReference type="SUPFAM" id="SSF56266">
    <property type="entry name" value="DmpA/ArgJ-like"/>
    <property type="match status" value="1"/>
</dbReference>
<dbReference type="PANTHER" id="PTHR36512:SF3">
    <property type="entry name" value="BLR5678 PROTEIN"/>
    <property type="match status" value="1"/>
</dbReference>
<proteinExistence type="inferred from homology"/>
<comment type="caution">
    <text evidence="3">The sequence shown here is derived from an EMBL/GenBank/DDBJ whole genome shotgun (WGS) entry which is preliminary data.</text>
</comment>
<dbReference type="Pfam" id="PF03576">
    <property type="entry name" value="Peptidase_S58"/>
    <property type="match status" value="1"/>
</dbReference>
<dbReference type="AlphaFoldDB" id="A0A562WJ21"/>
<dbReference type="RefSeq" id="WP_145818990.1">
    <property type="nucleotide sequence ID" value="NZ_AP023438.1"/>
</dbReference>
<keyword evidence="3" id="KW-0378">Hydrolase</keyword>
<protein>
    <submittedName>
        <fullName evidence="3">D-aminopeptidase</fullName>
    </submittedName>
</protein>
<dbReference type="Gene3D" id="3.60.70.12">
    <property type="entry name" value="L-amino peptidase D-ALA esterase/amidase"/>
    <property type="match status" value="1"/>
</dbReference>
<name>A0A562WJ21_9ACTN</name>
<gene>
    <name evidence="3" type="ORF">JD81_03794</name>
</gene>
<keyword evidence="3" id="KW-0645">Protease</keyword>
<reference evidence="3 4" key="1">
    <citation type="submission" date="2019-07" db="EMBL/GenBank/DDBJ databases">
        <title>R&amp;d 2014.</title>
        <authorList>
            <person name="Klenk H.-P."/>
        </authorList>
    </citation>
    <scope>NUCLEOTIDE SEQUENCE [LARGE SCALE GENOMIC DNA]</scope>
    <source>
        <strain evidence="3 4">DSM 43912</strain>
    </source>
</reference>
<evidence type="ECO:0000256" key="2">
    <source>
        <dbReference type="SAM" id="MobiDB-lite"/>
    </source>
</evidence>
<dbReference type="InterPro" id="IPR016117">
    <property type="entry name" value="ArgJ-like_dom_sf"/>
</dbReference>
<dbReference type="EMBL" id="VLLP01000001">
    <property type="protein sequence ID" value="TWJ30256.1"/>
    <property type="molecule type" value="Genomic_DNA"/>
</dbReference>
<evidence type="ECO:0000313" key="3">
    <source>
        <dbReference type="EMBL" id="TWJ30256.1"/>
    </source>
</evidence>
<dbReference type="OrthoDB" id="9770388at2"/>
<dbReference type="Proteomes" id="UP000319728">
    <property type="component" value="Unassembled WGS sequence"/>
</dbReference>
<accession>A0A562WJ21</accession>
<evidence type="ECO:0000313" key="4">
    <source>
        <dbReference type="Proteomes" id="UP000319728"/>
    </source>
</evidence>
<comment type="similarity">
    <text evidence="1">Belongs to the peptidase S58 family.</text>
</comment>
<keyword evidence="3" id="KW-0031">Aminopeptidase</keyword>
<dbReference type="GO" id="GO:0004177">
    <property type="term" value="F:aminopeptidase activity"/>
    <property type="evidence" value="ECO:0007669"/>
    <property type="project" value="UniProtKB-KW"/>
</dbReference>
<evidence type="ECO:0000256" key="1">
    <source>
        <dbReference type="ARBA" id="ARBA00007068"/>
    </source>
</evidence>
<dbReference type="InterPro" id="IPR005321">
    <property type="entry name" value="Peptidase_S58_DmpA"/>
</dbReference>
<organism evidence="3 4">
    <name type="scientific">Micromonospora sagamiensis</name>
    <dbReference type="NCBI Taxonomy" id="47875"/>
    <lineage>
        <taxon>Bacteria</taxon>
        <taxon>Bacillati</taxon>
        <taxon>Actinomycetota</taxon>
        <taxon>Actinomycetes</taxon>
        <taxon>Micromonosporales</taxon>
        <taxon>Micromonosporaceae</taxon>
        <taxon>Micromonospora</taxon>
    </lineage>
</organism>